<feature type="transmembrane region" description="Helical" evidence="1">
    <location>
        <begin position="113"/>
        <end position="135"/>
    </location>
</feature>
<evidence type="ECO:0000313" key="2">
    <source>
        <dbReference type="EMBL" id="WVX50174.1"/>
    </source>
</evidence>
<keyword evidence="1" id="KW-1133">Transmembrane helix</keyword>
<evidence type="ECO:0000256" key="1">
    <source>
        <dbReference type="SAM" id="Phobius"/>
    </source>
</evidence>
<gene>
    <name evidence="2" type="ORF">ROLI_032700</name>
</gene>
<evidence type="ECO:0000313" key="3">
    <source>
        <dbReference type="Proteomes" id="UP001318682"/>
    </source>
</evidence>
<protein>
    <submittedName>
        <fullName evidence="2">Uncharacterized protein</fullName>
    </submittedName>
</protein>
<reference evidence="3" key="1">
    <citation type="submission" date="2024-01" db="EMBL/GenBank/DDBJ databases">
        <title>Roseobacter fucihabitans sp. nov., isolated from the brown alga Fucus spiralis.</title>
        <authorList>
            <person name="Hahnke S."/>
            <person name="Berger M."/>
            <person name="Schlingloff A."/>
            <person name="Athale I."/>
            <person name="Neumann-Schaal M."/>
            <person name="Adenaya A."/>
            <person name="Poehlein A."/>
            <person name="Daniel R."/>
            <person name="Pertersen J."/>
            <person name="Brinkhoff T."/>
        </authorList>
    </citation>
    <scope>NUCLEOTIDE SEQUENCE [LARGE SCALE GENOMIC DNA]</scope>
    <source>
        <strain evidence="3">B14</strain>
    </source>
</reference>
<dbReference type="EMBL" id="CP143423">
    <property type="protein sequence ID" value="WVX50174.1"/>
    <property type="molecule type" value="Genomic_DNA"/>
</dbReference>
<proteinExistence type="predicted"/>
<keyword evidence="3" id="KW-1185">Reference proteome</keyword>
<dbReference type="Proteomes" id="UP001318682">
    <property type="component" value="Chromosome"/>
</dbReference>
<sequence length="141" mass="15882">MVPVLLCLRHQDDYALPMQASLDIETKAETLNAAFEKHLGIKGQTLAHSVGRARRRLPKRLYRQAVLVADVDALRGNIKLTRQFDAHEIDRSFDDVTQHLSKIDRADARRGRVISVLAALAFNFIVVCVAVIIWLRLNGTI</sequence>
<organism evidence="2 3">
    <name type="scientific">Roseobacter fucihabitans</name>
    <dbReference type="NCBI Taxonomy" id="1537242"/>
    <lineage>
        <taxon>Bacteria</taxon>
        <taxon>Pseudomonadati</taxon>
        <taxon>Pseudomonadota</taxon>
        <taxon>Alphaproteobacteria</taxon>
        <taxon>Rhodobacterales</taxon>
        <taxon>Roseobacteraceae</taxon>
        <taxon>Roseobacter</taxon>
    </lineage>
</organism>
<accession>A0ABZ2BVS8</accession>
<keyword evidence="1" id="KW-0472">Membrane</keyword>
<name>A0ABZ2BVS8_9RHOB</name>
<keyword evidence="1" id="KW-0812">Transmembrane</keyword>